<dbReference type="Proteomes" id="UP000179807">
    <property type="component" value="Unassembled WGS sequence"/>
</dbReference>
<evidence type="ECO:0000256" key="1">
    <source>
        <dbReference type="SAM" id="Coils"/>
    </source>
</evidence>
<name>A0A1J4J9L3_9EUKA</name>
<evidence type="ECO:0000256" key="2">
    <source>
        <dbReference type="SAM" id="MobiDB-lite"/>
    </source>
</evidence>
<keyword evidence="1" id="KW-0175">Coiled coil</keyword>
<feature type="coiled-coil region" evidence="1">
    <location>
        <begin position="120"/>
        <end position="147"/>
    </location>
</feature>
<feature type="compositionally biased region" description="Polar residues" evidence="2">
    <location>
        <begin position="1"/>
        <end position="10"/>
    </location>
</feature>
<dbReference type="RefSeq" id="XP_068347069.1">
    <property type="nucleotide sequence ID" value="XM_068512902.1"/>
</dbReference>
<dbReference type="GeneID" id="94847606"/>
<reference evidence="3" key="1">
    <citation type="submission" date="2016-10" db="EMBL/GenBank/DDBJ databases">
        <authorList>
            <person name="Benchimol M."/>
            <person name="Almeida L.G."/>
            <person name="Vasconcelos A.T."/>
            <person name="Perreira-Neves A."/>
            <person name="Rosa I.A."/>
            <person name="Tasca T."/>
            <person name="Bogo M.R."/>
            <person name="de Souza W."/>
        </authorList>
    </citation>
    <scope>NUCLEOTIDE SEQUENCE [LARGE SCALE GENOMIC DNA]</scope>
    <source>
        <strain evidence="3">K</strain>
    </source>
</reference>
<sequence>MGQDESQANAEVQKKEVNVEEKVEIDDDLPKIPEIKPLISQIDSQTLFPDDYSIPFRNLPDAHQLIHQYNHDLSFHINRNEEAIAFHIKRQKEHFENASLSIHNKKSELESSLAQVLSGFRNLDDEIKNTTDSLEALIKKADELAALIDPTLPSFSKIDDSFFKKRK</sequence>
<gene>
    <name evidence="3" type="ORF">TRFO_39900</name>
</gene>
<protein>
    <recommendedName>
        <fullName evidence="5">Biogenesis of lysosome-related organelles complex 1 subunit 5</fullName>
    </recommendedName>
</protein>
<feature type="compositionally biased region" description="Basic and acidic residues" evidence="2">
    <location>
        <begin position="12"/>
        <end position="23"/>
    </location>
</feature>
<dbReference type="OrthoDB" id="10526031at2759"/>
<proteinExistence type="predicted"/>
<organism evidence="3 4">
    <name type="scientific">Tritrichomonas foetus</name>
    <dbReference type="NCBI Taxonomy" id="1144522"/>
    <lineage>
        <taxon>Eukaryota</taxon>
        <taxon>Metamonada</taxon>
        <taxon>Parabasalia</taxon>
        <taxon>Tritrichomonadida</taxon>
        <taxon>Tritrichomonadidae</taxon>
        <taxon>Tritrichomonas</taxon>
    </lineage>
</organism>
<evidence type="ECO:0000313" key="3">
    <source>
        <dbReference type="EMBL" id="OHS93932.1"/>
    </source>
</evidence>
<dbReference type="VEuPathDB" id="TrichDB:TRFO_39900"/>
<feature type="region of interest" description="Disordered" evidence="2">
    <location>
        <begin position="1"/>
        <end position="23"/>
    </location>
</feature>
<comment type="caution">
    <text evidence="3">The sequence shown here is derived from an EMBL/GenBank/DDBJ whole genome shotgun (WGS) entry which is preliminary data.</text>
</comment>
<keyword evidence="4" id="KW-1185">Reference proteome</keyword>
<dbReference type="AlphaFoldDB" id="A0A1J4J9L3"/>
<evidence type="ECO:0000313" key="4">
    <source>
        <dbReference type="Proteomes" id="UP000179807"/>
    </source>
</evidence>
<accession>A0A1J4J9L3</accession>
<dbReference type="EMBL" id="MLAK01001364">
    <property type="protein sequence ID" value="OHS93932.1"/>
    <property type="molecule type" value="Genomic_DNA"/>
</dbReference>
<evidence type="ECO:0008006" key="5">
    <source>
        <dbReference type="Google" id="ProtNLM"/>
    </source>
</evidence>